<sequence>MTPAARMGRPPALDQDRIAEAVLDVGFDELTFAAVRDRLGVGQTTLYRHAADRNELVRIGLDHALTHADWPDRDGPWRKVLEEHAVALWRLWAQHPGMATEAARGIVPPTMLRMTDELCAVLLRQGFTPERAVLACDIVFDMVTDNRRGIEHVNATALTDADRHANEGWRSFLAPRQSDDESTGAEREAIHAALKSSVTSDPFSWFTQKLEVVLTGIEHALVSSE</sequence>
<evidence type="ECO:0000313" key="1">
    <source>
        <dbReference type="EMBL" id="WGH92534.1"/>
    </source>
</evidence>
<protein>
    <submittedName>
        <fullName evidence="1">TetR family transcriptional regulator</fullName>
    </submittedName>
</protein>
<accession>A0AAJ6DBL5</accession>
<dbReference type="InterPro" id="IPR036271">
    <property type="entry name" value="Tet_transcr_reg_TetR-rel_C_sf"/>
</dbReference>
<dbReference type="RefSeq" id="WP_110122546.1">
    <property type="nucleotide sequence ID" value="NZ_CP122566.1"/>
</dbReference>
<dbReference type="AlphaFoldDB" id="A0AAJ6DBL5"/>
<reference evidence="1 2" key="1">
    <citation type="submission" date="2023-03" db="EMBL/GenBank/DDBJ databases">
        <title>Complete genome sequences of several Auritidibacter ignavus strains isolated from ear infections.</title>
        <authorList>
            <person name="Baehr T."/>
            <person name="Baumhoegger A.M."/>
        </authorList>
    </citation>
    <scope>NUCLEOTIDE SEQUENCE [LARGE SCALE GENOMIC DNA]</scope>
    <source>
        <strain evidence="1 2">BABAE-6</strain>
    </source>
</reference>
<dbReference type="EMBL" id="CP122566">
    <property type="protein sequence ID" value="WGH92534.1"/>
    <property type="molecule type" value="Genomic_DNA"/>
</dbReference>
<evidence type="ECO:0000313" key="2">
    <source>
        <dbReference type="Proteomes" id="UP001224674"/>
    </source>
</evidence>
<dbReference type="SUPFAM" id="SSF48498">
    <property type="entry name" value="Tetracyclin repressor-like, C-terminal domain"/>
    <property type="match status" value="1"/>
</dbReference>
<dbReference type="SUPFAM" id="SSF46689">
    <property type="entry name" value="Homeodomain-like"/>
    <property type="match status" value="1"/>
</dbReference>
<dbReference type="InterPro" id="IPR009057">
    <property type="entry name" value="Homeodomain-like_sf"/>
</dbReference>
<name>A0AAJ6DBL5_9MICC</name>
<gene>
    <name evidence="1" type="ORF">QDX21_09495</name>
</gene>
<proteinExistence type="predicted"/>
<keyword evidence="2" id="KW-1185">Reference proteome</keyword>
<dbReference type="Proteomes" id="UP001224674">
    <property type="component" value="Chromosome"/>
</dbReference>
<dbReference type="Gene3D" id="1.10.357.10">
    <property type="entry name" value="Tetracycline Repressor, domain 2"/>
    <property type="match status" value="1"/>
</dbReference>
<organism evidence="1 2">
    <name type="scientific">Auritidibacter ignavus</name>
    <dbReference type="NCBI Taxonomy" id="678932"/>
    <lineage>
        <taxon>Bacteria</taxon>
        <taxon>Bacillati</taxon>
        <taxon>Actinomycetota</taxon>
        <taxon>Actinomycetes</taxon>
        <taxon>Micrococcales</taxon>
        <taxon>Micrococcaceae</taxon>
        <taxon>Auritidibacter</taxon>
    </lineage>
</organism>